<name>A0ABR1DPH9_NECAM</name>
<dbReference type="Proteomes" id="UP001303046">
    <property type="component" value="Unassembled WGS sequence"/>
</dbReference>
<comment type="caution">
    <text evidence="1">The sequence shown here is derived from an EMBL/GenBank/DDBJ whole genome shotgun (WGS) entry which is preliminary data.</text>
</comment>
<protein>
    <submittedName>
        <fullName evidence="1">Uncharacterized protein</fullName>
    </submittedName>
</protein>
<evidence type="ECO:0000313" key="1">
    <source>
        <dbReference type="EMBL" id="KAK6751860.1"/>
    </source>
</evidence>
<sequence>MIVIGTIARMKFLTVKNRLVLANGKFGGNDGIKNANIFSSSIPEMTRIVPSEWINERVPDLWRHAITIPLHKKLSATEPSRMSLLRVMYKFLERIVLHRLTKRREETIRDEQAGFSADSVNS</sequence>
<dbReference type="EMBL" id="JAVFWL010000004">
    <property type="protein sequence ID" value="KAK6751860.1"/>
    <property type="molecule type" value="Genomic_DNA"/>
</dbReference>
<accession>A0ABR1DPH9</accession>
<evidence type="ECO:0000313" key="2">
    <source>
        <dbReference type="Proteomes" id="UP001303046"/>
    </source>
</evidence>
<reference evidence="1 2" key="1">
    <citation type="submission" date="2023-08" db="EMBL/GenBank/DDBJ databases">
        <title>A Necator americanus chromosomal reference genome.</title>
        <authorList>
            <person name="Ilik V."/>
            <person name="Petrzelkova K.J."/>
            <person name="Pardy F."/>
            <person name="Fuh T."/>
            <person name="Niatou-Singa F.S."/>
            <person name="Gouil Q."/>
            <person name="Baker L."/>
            <person name="Ritchie M.E."/>
            <person name="Jex A.R."/>
            <person name="Gazzola D."/>
            <person name="Li H."/>
            <person name="Toshio Fujiwara R."/>
            <person name="Zhan B."/>
            <person name="Aroian R.V."/>
            <person name="Pafco B."/>
            <person name="Schwarz E.M."/>
        </authorList>
    </citation>
    <scope>NUCLEOTIDE SEQUENCE [LARGE SCALE GENOMIC DNA]</scope>
    <source>
        <strain evidence="1 2">Aroian</strain>
        <tissue evidence="1">Whole animal</tissue>
    </source>
</reference>
<organism evidence="1 2">
    <name type="scientific">Necator americanus</name>
    <name type="common">Human hookworm</name>
    <dbReference type="NCBI Taxonomy" id="51031"/>
    <lineage>
        <taxon>Eukaryota</taxon>
        <taxon>Metazoa</taxon>
        <taxon>Ecdysozoa</taxon>
        <taxon>Nematoda</taxon>
        <taxon>Chromadorea</taxon>
        <taxon>Rhabditida</taxon>
        <taxon>Rhabditina</taxon>
        <taxon>Rhabditomorpha</taxon>
        <taxon>Strongyloidea</taxon>
        <taxon>Ancylostomatidae</taxon>
        <taxon>Bunostominae</taxon>
        <taxon>Necator</taxon>
    </lineage>
</organism>
<proteinExistence type="predicted"/>
<gene>
    <name evidence="1" type="primary">Necator_chrIV.g16639</name>
    <name evidence="1" type="ORF">RB195_003342</name>
</gene>
<keyword evidence="2" id="KW-1185">Reference proteome</keyword>